<comment type="caution">
    <text evidence="2">The sequence shown here is derived from an EMBL/GenBank/DDBJ whole genome shotgun (WGS) entry which is preliminary data.</text>
</comment>
<feature type="region of interest" description="Disordered" evidence="1">
    <location>
        <begin position="54"/>
        <end position="92"/>
    </location>
</feature>
<feature type="compositionally biased region" description="Polar residues" evidence="1">
    <location>
        <begin position="73"/>
        <end position="83"/>
    </location>
</feature>
<sequence length="166" mass="19304">MSKKEIKISNEEMMELMGLKRTSDSNDDSDKTAIELATEKYSKEELAAKETVLSVEPKPDEITPEDTEELTKVANSEEQSPAPTIQRRVSSKQRKLSLEEYRNTFMRPYRIEDRKPVFISGKLRKMLDKFACKIGEDRMSMSGLLENIVRHHIELYADDFEHWKGM</sequence>
<proteinExistence type="predicted"/>
<protein>
    <submittedName>
        <fullName evidence="2">DUF3408 domain-containing protein</fullName>
    </submittedName>
</protein>
<evidence type="ECO:0000313" key="3">
    <source>
        <dbReference type="Proteomes" id="UP001185704"/>
    </source>
</evidence>
<evidence type="ECO:0000313" key="2">
    <source>
        <dbReference type="EMBL" id="MDV6165148.1"/>
    </source>
</evidence>
<organism evidence="2 3">
    <name type="scientific">Bacteroides hominis</name>
    <dbReference type="NCBI Taxonomy" id="2763023"/>
    <lineage>
        <taxon>Bacteria</taxon>
        <taxon>Pseudomonadati</taxon>
        <taxon>Bacteroidota</taxon>
        <taxon>Bacteroidia</taxon>
        <taxon>Bacteroidales</taxon>
        <taxon>Bacteroidaceae</taxon>
        <taxon>Bacteroides</taxon>
    </lineage>
</organism>
<dbReference type="EMBL" id="JAWLJK010000008">
    <property type="protein sequence ID" value="MDV6165148.1"/>
    <property type="molecule type" value="Genomic_DNA"/>
</dbReference>
<dbReference type="Proteomes" id="UP001185704">
    <property type="component" value="Unassembled WGS sequence"/>
</dbReference>
<name>A0ABU4A9T6_9BACE</name>
<evidence type="ECO:0000256" key="1">
    <source>
        <dbReference type="SAM" id="MobiDB-lite"/>
    </source>
</evidence>
<dbReference type="RefSeq" id="WP_022507165.1">
    <property type="nucleotide sequence ID" value="NZ_CP192717.1"/>
</dbReference>
<reference evidence="2" key="1">
    <citation type="submission" date="2023-09" db="EMBL/GenBank/DDBJ databases">
        <title>Upregulation of the cfiA carbapenemase gene in a Bacteroides hominis strain by the novel integrative and conjugative element Tn7563.</title>
        <authorList>
            <person name="Stubhaug T."/>
            <person name="Zecic N."/>
            <person name="Skaare D."/>
        </authorList>
    </citation>
    <scope>NUCLEOTIDE SEQUENCE [LARGE SCALE GENOMIC DNA]</scope>
    <source>
        <strain evidence="2">Tbg-245</strain>
    </source>
</reference>
<dbReference type="InterPro" id="IPR021823">
    <property type="entry name" value="DUF3408"/>
</dbReference>
<keyword evidence="3" id="KW-1185">Reference proteome</keyword>
<accession>A0ABU4A9T6</accession>
<gene>
    <name evidence="2" type="ORF">R3O81_13975</name>
</gene>
<dbReference type="Pfam" id="PF11888">
    <property type="entry name" value="DUF3408"/>
    <property type="match status" value="1"/>
</dbReference>